<organism evidence="3 4">
    <name type="scientific">Entomomonas moraniae</name>
    <dbReference type="NCBI Taxonomy" id="2213226"/>
    <lineage>
        <taxon>Bacteria</taxon>
        <taxon>Pseudomonadati</taxon>
        <taxon>Pseudomonadota</taxon>
        <taxon>Gammaproteobacteria</taxon>
        <taxon>Pseudomonadales</taxon>
        <taxon>Pseudomonadaceae</taxon>
        <taxon>Entomomonas</taxon>
    </lineage>
</organism>
<keyword evidence="4" id="KW-1185">Reference proteome</keyword>
<reference evidence="4" key="1">
    <citation type="submission" date="2018-06" db="EMBL/GenBank/DDBJ databases">
        <title>Complete genome of Pseudomonas insecticola strain QZS01.</title>
        <authorList>
            <person name="Wang J."/>
            <person name="Su Q."/>
        </authorList>
    </citation>
    <scope>NUCLEOTIDE SEQUENCE [LARGE SCALE GENOMIC DNA]</scope>
    <source>
        <strain evidence="4">QZS01</strain>
    </source>
</reference>
<proteinExistence type="predicted"/>
<dbReference type="GO" id="GO:0009244">
    <property type="term" value="P:lipopolysaccharide core region biosynthetic process"/>
    <property type="evidence" value="ECO:0007669"/>
    <property type="project" value="TreeGrafter"/>
</dbReference>
<evidence type="ECO:0000256" key="2">
    <source>
        <dbReference type="ARBA" id="ARBA00022679"/>
    </source>
</evidence>
<evidence type="ECO:0000313" key="4">
    <source>
        <dbReference type="Proteomes" id="UP000273143"/>
    </source>
</evidence>
<dbReference type="CDD" id="cd03789">
    <property type="entry name" value="GT9_LPS_heptosyltransferase"/>
    <property type="match status" value="1"/>
</dbReference>
<dbReference type="InterPro" id="IPR002201">
    <property type="entry name" value="Glyco_trans_9"/>
</dbReference>
<protein>
    <submittedName>
        <fullName evidence="3">Lipopolysaccharide heptosyltransferase family protein</fullName>
    </submittedName>
</protein>
<gene>
    <name evidence="3" type="ORF">DM558_09495</name>
</gene>
<dbReference type="Pfam" id="PF01075">
    <property type="entry name" value="Glyco_transf_9"/>
    <property type="match status" value="1"/>
</dbReference>
<dbReference type="EMBL" id="CP029822">
    <property type="protein sequence ID" value="AZS50998.1"/>
    <property type="molecule type" value="Genomic_DNA"/>
</dbReference>
<dbReference type="AlphaFoldDB" id="A0A3Q9JJI2"/>
<dbReference type="RefSeq" id="WP_127163734.1">
    <property type="nucleotide sequence ID" value="NZ_CP029822.1"/>
</dbReference>
<dbReference type="InterPro" id="IPR051199">
    <property type="entry name" value="LPS_LOS_Heptosyltrfase"/>
</dbReference>
<evidence type="ECO:0000256" key="1">
    <source>
        <dbReference type="ARBA" id="ARBA00022676"/>
    </source>
</evidence>
<dbReference type="PANTHER" id="PTHR30160:SF1">
    <property type="entry name" value="LIPOPOLYSACCHARIDE 1,2-N-ACETYLGLUCOSAMINETRANSFERASE-RELATED"/>
    <property type="match status" value="1"/>
</dbReference>
<evidence type="ECO:0000313" key="3">
    <source>
        <dbReference type="EMBL" id="AZS50998.1"/>
    </source>
</evidence>
<dbReference type="PANTHER" id="PTHR30160">
    <property type="entry name" value="TETRAACYLDISACCHARIDE 4'-KINASE-RELATED"/>
    <property type="match status" value="1"/>
</dbReference>
<dbReference type="Proteomes" id="UP000273143">
    <property type="component" value="Chromosome"/>
</dbReference>
<dbReference type="SUPFAM" id="SSF53756">
    <property type="entry name" value="UDP-Glycosyltransferase/glycogen phosphorylase"/>
    <property type="match status" value="1"/>
</dbReference>
<dbReference type="Gene3D" id="3.40.50.2000">
    <property type="entry name" value="Glycogen Phosphorylase B"/>
    <property type="match status" value="2"/>
</dbReference>
<accession>A0A3Q9JJI2</accession>
<name>A0A3Q9JJI2_9GAMM</name>
<keyword evidence="2 3" id="KW-0808">Transferase</keyword>
<keyword evidence="1" id="KW-0328">Glycosyltransferase</keyword>
<dbReference type="KEGG" id="emo:DM558_09495"/>
<dbReference type="GO" id="GO:0005829">
    <property type="term" value="C:cytosol"/>
    <property type="evidence" value="ECO:0007669"/>
    <property type="project" value="TreeGrafter"/>
</dbReference>
<sequence>MISKIKRIIHCFLLNIIDLAAIRKANIKEKSLAIIRVDAIGDYILFRDFLPLLKVSNQYKDYKITLIGNGVWKALAEALDSEYVDDFIFLDRNKFYRKYSYRFMMLRKLSSFGFDIVLNPMYSREYYISESITKSLSAHEKITCEGDHSNISAHDKKKADSFYTRLFLNTKEVMFEFYRNQQFFEQLLGKPLSIHMSIDKRKLPVFNQMLPSHFIVLFLGASRPYRKWSAKNFAEVAIFLKQKYHYEIVICGAPSDIEQAQLFKKFFKYDYVDLVGKTTLLELMSVILQSQFLISNETSAVHFAVALGVSKVIVLYNGRHFGRFTPYPESLHQGYKVVCHPEIAKNKNVYQEISHDRMYINQLDINDITVDEVSRVIESS</sequence>
<dbReference type="GO" id="GO:0008713">
    <property type="term" value="F:ADP-heptose-lipopolysaccharide heptosyltransferase activity"/>
    <property type="evidence" value="ECO:0007669"/>
    <property type="project" value="TreeGrafter"/>
</dbReference>